<dbReference type="InterPro" id="IPR001589">
    <property type="entry name" value="Actinin_actin-bd_CS"/>
</dbReference>
<feature type="coiled-coil region" evidence="17">
    <location>
        <begin position="3092"/>
        <end position="3161"/>
    </location>
</feature>
<dbReference type="FunFam" id="1.20.58.60:FF:000098">
    <property type="entry name" value="dystonin isoform X3"/>
    <property type="match status" value="1"/>
</dbReference>
<feature type="domain" description="Calponin-homology (CH)" evidence="20">
    <location>
        <begin position="102"/>
        <end position="217"/>
    </location>
</feature>
<dbReference type="OrthoDB" id="10016565at2759"/>
<dbReference type="FunFam" id="1.20.58.60:FF:000121">
    <property type="entry name" value="dystonin isoform X1"/>
    <property type="match status" value="1"/>
</dbReference>
<feature type="coiled-coil region" evidence="17">
    <location>
        <begin position="4080"/>
        <end position="4107"/>
    </location>
</feature>
<feature type="non-terminal residue" evidence="23">
    <location>
        <position position="5430"/>
    </location>
</feature>
<dbReference type="FunFam" id="1.20.58.60:FF:000077">
    <property type="entry name" value="dystonin isoform X1"/>
    <property type="match status" value="1"/>
</dbReference>
<dbReference type="CDD" id="cd21239">
    <property type="entry name" value="CH_DYST_rpt2"/>
    <property type="match status" value="1"/>
</dbReference>
<feature type="region of interest" description="Disordered" evidence="18">
    <location>
        <begin position="5216"/>
        <end position="5236"/>
    </location>
</feature>
<evidence type="ECO:0000256" key="5">
    <source>
        <dbReference type="ARBA" id="ARBA00022475"/>
    </source>
</evidence>
<dbReference type="InterPro" id="IPR018247">
    <property type="entry name" value="EF_Hand_1_Ca_BS"/>
</dbReference>
<dbReference type="SUPFAM" id="SSF47473">
    <property type="entry name" value="EF-hand"/>
    <property type="match status" value="1"/>
</dbReference>
<dbReference type="Pfam" id="PF17902">
    <property type="entry name" value="SH3_10"/>
    <property type="match status" value="1"/>
</dbReference>
<dbReference type="EMBL" id="VXAX01000740">
    <property type="protein sequence ID" value="NXL70237.1"/>
    <property type="molecule type" value="Genomic_DNA"/>
</dbReference>
<dbReference type="Pfam" id="PF02187">
    <property type="entry name" value="GAS2"/>
    <property type="match status" value="1"/>
</dbReference>
<feature type="domain" description="GAR" evidence="22">
    <location>
        <begin position="5132"/>
        <end position="5211"/>
    </location>
</feature>
<dbReference type="GO" id="GO:0005737">
    <property type="term" value="C:cytoplasm"/>
    <property type="evidence" value="ECO:0007669"/>
    <property type="project" value="TreeGrafter"/>
</dbReference>
<dbReference type="Pfam" id="PF21097">
    <property type="entry name" value="SR_plectin_7"/>
    <property type="match status" value="1"/>
</dbReference>
<protein>
    <submittedName>
        <fullName evidence="23">DYST protein</fullName>
    </submittedName>
</protein>
<evidence type="ECO:0000259" key="22">
    <source>
        <dbReference type="PROSITE" id="PS51460"/>
    </source>
</evidence>
<evidence type="ECO:0000256" key="8">
    <source>
        <dbReference type="ARBA" id="ARBA00022701"/>
    </source>
</evidence>
<evidence type="ECO:0000256" key="2">
    <source>
        <dbReference type="ARBA" id="ARBA00004245"/>
    </source>
</evidence>
<feature type="non-terminal residue" evidence="23">
    <location>
        <position position="1"/>
    </location>
</feature>
<dbReference type="PANTHER" id="PTHR23169">
    <property type="entry name" value="ENVOPLAKIN"/>
    <property type="match status" value="1"/>
</dbReference>
<evidence type="ECO:0000259" key="19">
    <source>
        <dbReference type="PROSITE" id="PS50002"/>
    </source>
</evidence>
<dbReference type="Gene3D" id="3.30.920.20">
    <property type="entry name" value="Gas2-like domain"/>
    <property type="match status" value="1"/>
</dbReference>
<keyword evidence="11" id="KW-0106">Calcium</keyword>
<dbReference type="Pfam" id="PF00435">
    <property type="entry name" value="Spectrin"/>
    <property type="match status" value="21"/>
</dbReference>
<evidence type="ECO:0000256" key="6">
    <source>
        <dbReference type="ARBA" id="ARBA00022490"/>
    </source>
</evidence>
<dbReference type="FunFam" id="1.20.58.60:FF:000016">
    <property type="entry name" value="Microtubule-actin cross-linking factor 1"/>
    <property type="match status" value="1"/>
</dbReference>
<feature type="coiled-coil region" evidence="17">
    <location>
        <begin position="4196"/>
        <end position="4230"/>
    </location>
</feature>
<evidence type="ECO:0000256" key="7">
    <source>
        <dbReference type="ARBA" id="ARBA00022553"/>
    </source>
</evidence>
<feature type="coiled-coil region" evidence="17">
    <location>
        <begin position="4841"/>
        <end position="4868"/>
    </location>
</feature>
<feature type="coiled-coil region" evidence="17">
    <location>
        <begin position="1607"/>
        <end position="1666"/>
    </location>
</feature>
<feature type="domain" description="Calponin-homology (CH)" evidence="20">
    <location>
        <begin position="1"/>
        <end position="89"/>
    </location>
</feature>
<dbReference type="FunFam" id="1.20.58.60:FF:000291">
    <property type="entry name" value="Dystonin"/>
    <property type="match status" value="1"/>
</dbReference>
<evidence type="ECO:0000259" key="21">
    <source>
        <dbReference type="PROSITE" id="PS50222"/>
    </source>
</evidence>
<feature type="domain" description="SH3" evidence="19">
    <location>
        <begin position="849"/>
        <end position="906"/>
    </location>
</feature>
<dbReference type="FunFam" id="3.30.920.20:FF:000002">
    <property type="entry name" value="dystonin isoform X1"/>
    <property type="match status" value="1"/>
</dbReference>
<dbReference type="SUPFAM" id="SSF143575">
    <property type="entry name" value="GAS2 domain-like"/>
    <property type="match status" value="1"/>
</dbReference>
<keyword evidence="15" id="KW-0966">Cell projection</keyword>
<dbReference type="InterPro" id="IPR018159">
    <property type="entry name" value="Spectrin/alpha-actinin"/>
</dbReference>
<dbReference type="FunFam" id="1.20.58.60:FF:000012">
    <property type="entry name" value="Microtubule-actin cross-linking factor 1"/>
    <property type="match status" value="1"/>
</dbReference>
<dbReference type="Gene3D" id="1.10.418.10">
    <property type="entry name" value="Calponin-like domain"/>
    <property type="match status" value="2"/>
</dbReference>
<dbReference type="FunFam" id="2.30.30.40:FF:000011">
    <property type="entry name" value="Microtubule-actin cross-linking factor 1"/>
    <property type="match status" value="1"/>
</dbReference>
<dbReference type="SMART" id="SM00033">
    <property type="entry name" value="CH"/>
    <property type="match status" value="2"/>
</dbReference>
<evidence type="ECO:0000313" key="24">
    <source>
        <dbReference type="Proteomes" id="UP000558164"/>
    </source>
</evidence>
<feature type="compositionally biased region" description="Polar residues" evidence="18">
    <location>
        <begin position="5222"/>
        <end position="5233"/>
    </location>
</feature>
<feature type="coiled-coil region" evidence="17">
    <location>
        <begin position="1772"/>
        <end position="1841"/>
    </location>
</feature>
<dbReference type="Gene3D" id="2.30.30.40">
    <property type="entry name" value="SH3 Domains"/>
    <property type="match status" value="1"/>
</dbReference>
<dbReference type="FunFam" id="1.20.58.60:FF:000093">
    <property type="entry name" value="dystonin isoform X1"/>
    <property type="match status" value="1"/>
</dbReference>
<dbReference type="GO" id="GO:0031581">
    <property type="term" value="P:hemidesmosome assembly"/>
    <property type="evidence" value="ECO:0007669"/>
    <property type="project" value="TreeGrafter"/>
</dbReference>
<dbReference type="FunFam" id="1.10.418.10:FF:000140">
    <property type="entry name" value="Dystonin"/>
    <property type="match status" value="1"/>
</dbReference>
<keyword evidence="14" id="KW-0206">Cytoskeleton</keyword>
<gene>
    <name evidence="23" type="primary">Dst</name>
    <name evidence="23" type="ORF">LEPASP_R13988</name>
</gene>
<feature type="region of interest" description="Disordered" evidence="18">
    <location>
        <begin position="2952"/>
        <end position="2978"/>
    </location>
</feature>
<feature type="coiled-coil region" evidence="17">
    <location>
        <begin position="1170"/>
        <end position="1204"/>
    </location>
</feature>
<keyword evidence="4 16" id="KW-0728">SH3 domain</keyword>
<dbReference type="InterPro" id="IPR002017">
    <property type="entry name" value="Spectrin_repeat"/>
</dbReference>
<dbReference type="InterPro" id="IPR001715">
    <property type="entry name" value="CH_dom"/>
</dbReference>
<dbReference type="FunFam" id="1.20.58.60:FF:000008">
    <property type="entry name" value="microtubule-actin cross-linking factor 1"/>
    <property type="match status" value="2"/>
</dbReference>
<keyword evidence="13" id="KW-0009">Actin-binding</keyword>
<dbReference type="InterPro" id="IPR043197">
    <property type="entry name" value="Plakin"/>
</dbReference>
<dbReference type="GO" id="GO:0005198">
    <property type="term" value="F:structural molecule activity"/>
    <property type="evidence" value="ECO:0007669"/>
    <property type="project" value="TreeGrafter"/>
</dbReference>
<dbReference type="SMART" id="SM00243">
    <property type="entry name" value="GAS2"/>
    <property type="match status" value="1"/>
</dbReference>
<sequence>VQVRKHVNDLYEDLRDGHNLISLLEVLSGDTLPREKGRMRFHRLQNVQIALDYLKKRQVKLVNIRNDDITDGNPKLTLGLIWTIILHFQMSDIHVTGESEDMSAKERLLLWSQQTTEGYAGIRCENFTTCWRDGRLFNAIIHKYRQVLSLLFLFDRPDLIDMNTVAVQGNLANLEHAFFVAEKLGVARLLDPEDVDVSSPDEKSVITYVSSLYDAFPKVPEGGEGISANDVEVKWVEYQNMVNYLMQWIRHHVTIMSDRTFPNNPVELKALYNQYLQFKETEIPPKETDKSKIKHLYKLLEVWIEFGRIKLSQGYHPNDIEKEWGKLIIAMLEREKTLRPEVERLEMLQQIANRIQRDSRSCEDKLILARNALQSDTKRLESGLQFQHEAEIAGYLLESENLLRQQVIDAQILIDGKYYQADQLVQRVAKLRDDLMAIRTECSSVYNKGHALTTEQTKLMISGITESLNSGFTTNLTPELNAAMTQGLTPTLTSSSLTSGLSSGLTSRLTPTITPAYPSGVPPRLIQSYVTGVDSGTLQTLKLTQIRKPLMKSAFVDQNLTEEEVNMKFVQDLLSWVEEMQVQLDRAEWGSDLPSVESHLENHKNVHKAIEEFESSLKEAKISEIQMTAPLKLSYAEKLHKLESQYSKLLNTSRNQERHLDTLHNFVSRATRELIWLNEKEEEEVAYDWSERNPNITRKKEYHAELMRELDEKEEVIKSVQEIAEQLLLENHPARLTIEAYRAAMQTQWSWILQLCHCVEQHLRENAAYFEFFSDAKEAMEYLKNLKDTIYRKYSCDRSSSLHRLEDLVQESMEEKEQLLQYKSTVAGLVGRAKAIIQLKPRNPDCVLKTSIPIKAICDYRQIEITIYKDDECVLANNSHRAKWKVISPSGNEAMVPSVCFTVPPPNKEAIDTANRIEQQFQNVLALWHESHVNMKSVVSWHYLTNEIEVVRAGNVASIKTMLPGEHQQVLSNLQSRFDDFVEDSQESKIFTSSDTAQLEREVNVCKQYYQELLKSAEREEQEESIYNLYISEVRNIRLRLESCEERLIRQIRTPMERDDVHENVLRISEQEKLKKELDRLKDDLGVITDKCEEFFSQAAGSPSVPTLRSELNVVIQNMNQVYSMSSIFIDKLKTINLVLTNTQTAESLVKHYETKLCEEEAVTADKNNIENLMGTLKQWRSEVDEKRQTFHALEDELQKAKMISDQMFKMHKERDLDFDWHKEKVDQLAERWQNVHSQIENRLRDLEGINKSLKYYKDTYNSLDTWIQQVEDTQRKIQEIHPENSKALAKQLNQHKMLVSEIEMKQSKIDECQKYSEQYSAAVKDYELQTMTYRAMVDSQQKSPVKRRRMQSSSDFIIQEFMDLRTRYTALVTLMTQYIKFAGDSLKRLEEEEKSMEEEKKEHVEKAGDLLKWVSNLSKTLSKEEGEKAEKTDLPKQQISLHEMSTKKEQIAEALQTTQSFLAKHSDKMTDEERHEMEKQVRSLQESYSLLSNEALKQLQEAHLGDEKMEEKDVAERQQECKEKLQEICDLLTQTENQLIGQQQSLVIGDSKAELEQYQTKQEEIQKDMRTSAQTLAEIVKNTEAFLKENGEKLSQEDKTILEQKLNEAKTKCLLLSQKAEESKKELDKAMTTAIKQETEKVAAIEQLEESKNTIENLLDWLSNVDKEAEHGRKFKQVIEQNGTHFEEGDVKVLEGEEDDVNGNLLEMQQDIETRVDGLVKSIDDNLNQQYQKVKAQHEKIISQQQAIIVATQSAQALLEKQGHYLTPEEKDKMQRNMKELKAQYETALAESERKMKLTHSLREELEKFDADYSEFETWLQQAEQELDNLEAGASDFSGIMVKLKRQKSFSEDVISHKGDLRYITISGQRVLDAARSCSKRDGVKVDKDGIDTSATYAEVQNKLDRASDRFKSLYTKCSILGNNLKDLVDKYQHYEDASSGLLSGLQASEIAVNKQLSEPIAVDPKNLQRQLEETKVLQGQVSNHQIAVEKLKKAAEVLLDTRGELTPDKDEIQKTLDDIVERYDNLSKSVNERNEKLQVTLTRSLSVQDGLDEMLDWMEGVEKSLKEQDQVPLNSAAIQDIISKSIMLEQDIAGRQSSINTMNEKVKKFMETADPSTASTLQAKMSELAGRFSEASNKHREKLMKMEELKTKVELFEGLSTKLQSFLDEKNQALSETEAPRKDVSEVSQYMQEASVELAQHKKDLEVLKQLLEELSIHALPGDKALVLEKVNTLSKKFKEVEETIKEKEEDVSSCQKQMDAFELLVESLKKWIKETTERIPAAQPSLNTEELKKPLEDTLNLKDEWTLKAPELQKMNSRGTLLCNLITAVTSPAKLRAVAKSGGTILNGEGGAPGTQDFLKNKELTTVQQAMSNVNHSYEDLGVLLNEKISELESMLSKMQNIQEESASMMHWLQKMDKTASDWEAAPTDSEAVKAQVEQHKLFETELKQSANKVQELKDKVTELLEKNPDSPEAPKWRQTLDKIDSKWKELNQVTSERQQKLEESSNYLIQFQTAEAQLKHWLVEKELMVSVLGPLSIDPNMLNTQKQQVQILLKEFDTRKPQYEQLTMAGQGILERPGEYPPSHEIVKEQLAAVAQKWDSLTSQLKKRCDRIDQAIVKSTEYQSLLRSLSDKLSALDSKLSSSLAVSTQPDAVKQQLEIAKEMKEEIKQEMKNINAAQALCEELSTLVGEDYLKAELTRQLDGILKSFKDIEQKSDNHVQQLQSAYATSHQFQQMSKDFEAWLSQKKEELNQARPLSAKLDALQSLIEEQKDFKKTMTDQISSYEKIVAEGESILQKTQGDDKAELQSQIATLKNNWDEINKQVKEREDKLADCLEKALKYKQHVENLQPWIEKCQSNLCELKVGINPVEIEDSIVQVRAWQKDLDKHHGMMELLNNSAESLLNASQTDKEIVQEETKVLNQNVKVVTEQLHKKRECLENMAQRLKEFQDSSRETERQLKSAKEHLEAHDSLGPQSFSNKHLTIMQAQQKALQALKPHVDLAKKLAQDLVVEASDSAGVSDLLLQAESLEQEYTAVKQQVEDRCSFLETKLQGIGHFQNSIREMFSQFAEFDDELDSMAPVGRDLKVLQSQREDIKHFMKKLEDLIMNNENANKNCKIMLATEAEASPDLVGIKRDLEALNKQCNKLLDRAKAREDQVEGTICRVEEFYTKLKEFSTLLERAEEHEESQGPVGMETEAINQQLNTFKVFQKEEIEPLQVKQQEVNWLGQGLIQSAAKSTNTENLEHDLEDVNTRWKTLNKKVAQRAAQLQEALLHCGRFQDALESLLSWLIDTEDLVANQKPPSAEFKVVKAQIQEQKLLQRLLDDRKPTVEAIKREGEKIAESAEPADRVKILKQLSFLDSRWDALLSKAETRNRQLEGISVVAQQFHEALEPLVEWLTATEKRLANAEPIGTQASKLQQQISQHKALEDDVLAHNKSLHQAISAGQSLKTMSSREDKDMVQEKLDSAQARYVEIQEKSSSRSELLQQAYSNAQIFGEDEVELMNWLNEIHDKLSRLSVQDCNTELLEKQRSELLDLEEEILLRKQNVDLAIQNGLELLKQTTGDEVVIVQDKLEGIKARYKHITKLSSDVSKTLEQALQLAGQLHSTHEELCKWLDEVEMELLSYETQIPKGEELSQVQERQKELKKEAKNNKGLVDTLNEVGSAFLELVPWRAREGLDKMITEDNERYRLASDAISQKVDEIDAAFLRSQQFDQAADAEFAWIAETEKKLMSLGDIRLEQDQTTAQLQVQKAFTMEILRHKDTIDELVKSGDKIMKTCTEEEKQMMKKKIESLLQKYDQVCQMNSERNLQLERAQSLVNQFWETYEELWPWLTETEMIISQLPAPALEYETLKQQQEEHRQLRELIAEHKPHIDKMNKTGPQLLELSPGEGFSIQEKYVAADTLYSKIKEDVKKRALALDEAISQCTQFHDKIDPTLESLKRIVERLRQPPSISAEVEKIKEQISENKNVSVDLEKLQPVYETLKQRGEEMIARSEGADKDMSAKAVQDKLDQMVLIWEDIQTLTEEREAKLLDVMELAEKFWCDHMALVATIKDTQDFIRELEGPGVDPSVVKQQQEAAEAAKEEIDGLQEELEAVVSLGSELRAACGEPDKPIVNKSIDELNSAWDALNKTWKERVDKLGEAMQAAVQYQDGLQALFDWVDIAGSKLASMSPVGTDLETVKQQTEELKQFKTEAYQQQIEMERLNHQAELLLKKATQESDKHTVQDPLSELRLLWDSLEDKIISRQHKLEGALLALGQFQHALDELLAWLTHTEDLLNEQKPVGGDPKAIEIELAKHHVLQNDVFAHQSTVEAVKKAGNDLIESSAVEEASNLRSKLELLNQRWQNLLEKTEQRKQQLDSALIQAQGFHGEVEDLQQWLTDTERQLLASKPVGGLPETAREQLNAHMELCAAFEAKEETYKCLMQKGQQMLARCPESAETNVEQDINNLKEKWESVQTKLSERKTKLEEALNLAMEFHNSLQDFINWLTQAEQTLTAASRPSLILDTVLFQIDEHKVFATEVNSHRDQIIELDKTGTHLKYFSQKQDVVLIKNLLISVQSRWEKVVQRLVERGRALDDARKRAKQFHEAWHKLMEWLEESEKSLDSDLEIANDPDKIKMQLAQHKEFQKSLGAKHSVYDTTNRTGRSLKEKTTLADDNLKLDDMLSELRDKWDTICGKSVERQNKLEEALLFSGQFTDALQALIDWLYKIEPQLAEDQPVHGDIDLVMNLIDNHKVFQKELGKRTSSVQALKRSARELIEGSRDDSSWVKVQMQELSTRWDTVCALSVSKQTRLEQALRQAEEFHSVVHVLLEWLAEAEQTLRFHGILPDDEEALRTLIEQHREFMKKLEEKKAELNKATGMGEAILAICHPDSITTIKHWITIIRARFEEVLAWAKQHQQRLAGALAGLIANQELLEALLSWLQWAETTLTEKDKEVIPQEIEEVKALIAEHQTFMEEMTRKQPDVDKVTKTYKRKALEPSPVQSHIPVLDKGRAGRKRSPTPGIYPSAAQAQIETKNPRVNLLLREFANFDFDIWRKKYMRWMNHKKSRVMDFFRRIDKDQDGKITRQEFIDGILSSKFPTSRLEMSAVADIFDRDGDGYIDYYEFVAALHPNKDAYKPLTDADKIEDEVTRQVAKCKCAKRFQVEQIGDNKYRVSLLRTSFGDSQQLRLVRILRSTVMVRVGGGWMALDEFLVKNDPCRVHHHGSKMLRSESNSSITTQPTIAKGRTNVELREKFILADGASQSMAAFRPRGRRSRPSSRGASPNRSTSLSSQAGQAAAPQAVTTSTPKGTPIQGSKLRLPGYLSGKGFHSGEDSGILSTAATRVRAQFADTRRTPSRPGSRAGSKAGSRSSSRRGSDASDFDISEIQSVCSDMSETVPATSRPTPRAGSRPGSTKPSKIPTPQRRPLASKSDKSLKR</sequence>
<dbReference type="Gene3D" id="1.10.238.10">
    <property type="entry name" value="EF-hand"/>
    <property type="match status" value="1"/>
</dbReference>
<dbReference type="Pfam" id="PF21020">
    <property type="entry name" value="Spectrin_4"/>
    <property type="match status" value="1"/>
</dbReference>
<dbReference type="GO" id="GO:0042995">
    <property type="term" value="C:cell projection"/>
    <property type="evidence" value="ECO:0007669"/>
    <property type="project" value="UniProtKB-SubCell"/>
</dbReference>
<dbReference type="CDD" id="cd00051">
    <property type="entry name" value="EFh"/>
    <property type="match status" value="1"/>
</dbReference>
<feature type="compositionally biased region" description="Low complexity" evidence="18">
    <location>
        <begin position="5349"/>
        <end position="5363"/>
    </location>
</feature>
<keyword evidence="8" id="KW-0493">Microtubule</keyword>
<dbReference type="GO" id="GO:0042060">
    <property type="term" value="P:wound healing"/>
    <property type="evidence" value="ECO:0007669"/>
    <property type="project" value="TreeGrafter"/>
</dbReference>
<feature type="coiled-coil region" evidence="17">
    <location>
        <begin position="2193"/>
        <end position="2267"/>
    </location>
</feature>
<evidence type="ECO:0000259" key="20">
    <source>
        <dbReference type="PROSITE" id="PS50021"/>
    </source>
</evidence>
<dbReference type="InterPro" id="IPR036534">
    <property type="entry name" value="GAR_dom_sf"/>
</dbReference>
<dbReference type="InterPro" id="IPR049538">
    <property type="entry name" value="PCN-like_spectrin-like_rpt"/>
</dbReference>
<dbReference type="GO" id="GO:0005882">
    <property type="term" value="C:intermediate filament"/>
    <property type="evidence" value="ECO:0007669"/>
    <property type="project" value="TreeGrafter"/>
</dbReference>
<dbReference type="FunFam" id="1.20.58.60:FF:000021">
    <property type="entry name" value="Microtubule-actin cross-linking factor 1"/>
    <property type="match status" value="1"/>
</dbReference>
<dbReference type="Pfam" id="PF21019">
    <property type="entry name" value="Spectrin_3"/>
    <property type="match status" value="1"/>
</dbReference>
<evidence type="ECO:0000256" key="18">
    <source>
        <dbReference type="SAM" id="MobiDB-lite"/>
    </source>
</evidence>
<dbReference type="FunFam" id="1.20.58.60:FF:000009">
    <property type="entry name" value="dystonin isoform X1"/>
    <property type="match status" value="1"/>
</dbReference>
<dbReference type="Gene3D" id="1.20.58.60">
    <property type="match status" value="31"/>
</dbReference>
<feature type="coiled-coil region" evidence="17">
    <location>
        <begin position="2807"/>
        <end position="2834"/>
    </location>
</feature>
<evidence type="ECO:0000256" key="15">
    <source>
        <dbReference type="ARBA" id="ARBA00023273"/>
    </source>
</evidence>
<dbReference type="FunFam" id="1.20.58.60:FF:000392">
    <property type="entry name" value="Dystonin"/>
    <property type="match status" value="1"/>
</dbReference>
<dbReference type="FunFam" id="1.20.58.60:FF:000074">
    <property type="entry name" value="dystonin isoform X1"/>
    <property type="match status" value="1"/>
</dbReference>
<evidence type="ECO:0000256" key="4">
    <source>
        <dbReference type="ARBA" id="ARBA00022443"/>
    </source>
</evidence>
<dbReference type="FunFam" id="1.20.58.60:FF:000122">
    <property type="entry name" value="dystonin isoform X1"/>
    <property type="match status" value="1"/>
</dbReference>
<dbReference type="SUPFAM" id="SSF47576">
    <property type="entry name" value="Calponin-homology domain, CH-domain"/>
    <property type="match status" value="1"/>
</dbReference>
<dbReference type="FunFam" id="1.20.58.60:FF:000052">
    <property type="entry name" value="dystonin isoform X2"/>
    <property type="match status" value="1"/>
</dbReference>
<dbReference type="GO" id="GO:0008017">
    <property type="term" value="F:microtubule binding"/>
    <property type="evidence" value="ECO:0007669"/>
    <property type="project" value="InterPro"/>
</dbReference>
<dbReference type="InterPro" id="IPR002048">
    <property type="entry name" value="EF_hand_dom"/>
</dbReference>
<dbReference type="FunFam" id="1.20.58.60:FF:000069">
    <property type="entry name" value="dystonin isoform X2"/>
    <property type="match status" value="1"/>
</dbReference>
<dbReference type="Pfam" id="PF00307">
    <property type="entry name" value="CH"/>
    <property type="match status" value="2"/>
</dbReference>
<feature type="domain" description="EF-hand" evidence="21">
    <location>
        <begin position="5092"/>
        <end position="5127"/>
    </location>
</feature>
<dbReference type="FunFam" id="1.20.58.60:FF:000001">
    <property type="entry name" value="Microtubule-actin cross-linking factor 1"/>
    <property type="match status" value="3"/>
</dbReference>
<dbReference type="FunFam" id="1.20.58.60:FF:000350">
    <property type="entry name" value="Dystonin"/>
    <property type="match status" value="1"/>
</dbReference>
<feature type="compositionally biased region" description="Polar residues" evidence="18">
    <location>
        <begin position="5378"/>
        <end position="5396"/>
    </location>
</feature>
<keyword evidence="9" id="KW-0479">Metal-binding</keyword>
<dbReference type="InterPro" id="IPR001452">
    <property type="entry name" value="SH3_domain"/>
</dbReference>
<dbReference type="FunFam" id="1.20.58.60:FF:000031">
    <property type="entry name" value="Microtubule-actin cross-linking factor 1"/>
    <property type="match status" value="1"/>
</dbReference>
<dbReference type="InterPro" id="IPR041573">
    <property type="entry name" value="Desmoplakin_Spectrin-like"/>
</dbReference>
<dbReference type="PROSITE" id="PS50002">
    <property type="entry name" value="SH3"/>
    <property type="match status" value="1"/>
</dbReference>
<dbReference type="PANTHER" id="PTHR23169:SF24">
    <property type="entry name" value="DYSTONIN"/>
    <property type="match status" value="1"/>
</dbReference>
<dbReference type="FunFam" id="1.20.58.60:FF:000060">
    <property type="entry name" value="dystonin isoform X2"/>
    <property type="match status" value="1"/>
</dbReference>
<dbReference type="PROSITE" id="PS00018">
    <property type="entry name" value="EF_HAND_1"/>
    <property type="match status" value="2"/>
</dbReference>
<dbReference type="CDD" id="cd00176">
    <property type="entry name" value="SPEC"/>
    <property type="match status" value="16"/>
</dbReference>
<dbReference type="PROSITE" id="PS50222">
    <property type="entry name" value="EF_HAND_2"/>
    <property type="match status" value="2"/>
</dbReference>
<evidence type="ECO:0000256" key="12">
    <source>
        <dbReference type="ARBA" id="ARBA00023136"/>
    </source>
</evidence>
<keyword evidence="6" id="KW-0963">Cytoplasm</keyword>
<dbReference type="InterPro" id="IPR041615">
    <property type="entry name" value="Desmoplakin_SH3"/>
</dbReference>
<dbReference type="GO" id="GO:0005509">
    <property type="term" value="F:calcium ion binding"/>
    <property type="evidence" value="ECO:0007669"/>
    <property type="project" value="InterPro"/>
</dbReference>
<dbReference type="FunFam" id="1.20.58.60:FF:000010">
    <property type="entry name" value="plectin isoform X2"/>
    <property type="match status" value="1"/>
</dbReference>
<dbReference type="GO" id="GO:0005886">
    <property type="term" value="C:plasma membrane"/>
    <property type="evidence" value="ECO:0007669"/>
    <property type="project" value="UniProtKB-SubCell"/>
</dbReference>
<evidence type="ECO:0000256" key="13">
    <source>
        <dbReference type="ARBA" id="ARBA00023203"/>
    </source>
</evidence>
<dbReference type="SMART" id="SM01129">
    <property type="entry name" value="DELLA"/>
    <property type="match status" value="1"/>
</dbReference>
<evidence type="ECO:0000256" key="11">
    <source>
        <dbReference type="ARBA" id="ARBA00022837"/>
    </source>
</evidence>
<accession>A0A7L0UTC1</accession>
<feature type="coiled-coil region" evidence="17">
    <location>
        <begin position="703"/>
        <end position="730"/>
    </location>
</feature>
<dbReference type="SUPFAM" id="SSF46966">
    <property type="entry name" value="Spectrin repeat"/>
    <property type="match status" value="30"/>
</dbReference>
<feature type="compositionally biased region" description="Basic and acidic residues" evidence="18">
    <location>
        <begin position="2952"/>
        <end position="2974"/>
    </location>
</feature>
<feature type="compositionally biased region" description="Low complexity" evidence="18">
    <location>
        <begin position="5270"/>
        <end position="5297"/>
    </location>
</feature>
<feature type="region of interest" description="Disordered" evidence="18">
    <location>
        <begin position="5340"/>
        <end position="5430"/>
    </location>
</feature>
<dbReference type="GO" id="GO:0003779">
    <property type="term" value="F:actin binding"/>
    <property type="evidence" value="ECO:0007669"/>
    <property type="project" value="UniProtKB-KW"/>
</dbReference>
<feature type="coiled-coil region" evidence="17">
    <location>
        <begin position="4336"/>
        <end position="4370"/>
    </location>
</feature>
<feature type="coiled-coil region" evidence="17">
    <location>
        <begin position="2657"/>
        <end position="2718"/>
    </location>
</feature>
<organism evidence="23 24">
    <name type="scientific">Leptocoma aspasia</name>
    <dbReference type="NCBI Taxonomy" id="2585812"/>
    <lineage>
        <taxon>Eukaryota</taxon>
        <taxon>Metazoa</taxon>
        <taxon>Chordata</taxon>
        <taxon>Craniata</taxon>
        <taxon>Vertebrata</taxon>
        <taxon>Euteleostomi</taxon>
        <taxon>Archelosauria</taxon>
        <taxon>Archosauria</taxon>
        <taxon>Dinosauria</taxon>
        <taxon>Saurischia</taxon>
        <taxon>Theropoda</taxon>
        <taxon>Coelurosauria</taxon>
        <taxon>Aves</taxon>
        <taxon>Neognathae</taxon>
        <taxon>Neoaves</taxon>
        <taxon>Telluraves</taxon>
        <taxon>Australaves</taxon>
        <taxon>Passeriformes</taxon>
        <taxon>Passeroidea</taxon>
        <taxon>Nectariniidae</taxon>
        <taxon>Leptocoma</taxon>
    </lineage>
</organism>
<dbReference type="FunFam" id="1.20.58.60:FF:000085">
    <property type="entry name" value="dystonin isoform X2"/>
    <property type="match status" value="1"/>
</dbReference>
<dbReference type="PROSITE" id="PS00020">
    <property type="entry name" value="ACTININ_2"/>
    <property type="match status" value="1"/>
</dbReference>
<dbReference type="Gene3D" id="1.20.58.1060">
    <property type="match status" value="1"/>
</dbReference>
<evidence type="ECO:0000256" key="9">
    <source>
        <dbReference type="ARBA" id="ARBA00022723"/>
    </source>
</evidence>
<keyword evidence="10" id="KW-0677">Repeat</keyword>
<evidence type="ECO:0000256" key="1">
    <source>
        <dbReference type="ARBA" id="ARBA00004236"/>
    </source>
</evidence>
<keyword evidence="17" id="KW-0175">Coiled coil</keyword>
<comment type="caution">
    <text evidence="23">The sequence shown here is derived from an EMBL/GenBank/DDBJ whole genome shotgun (WGS) entry which is preliminary data.</text>
</comment>
<dbReference type="FunFam" id="1.20.58.60:FF:000094">
    <property type="entry name" value="dystonin isoform X2"/>
    <property type="match status" value="1"/>
</dbReference>
<evidence type="ECO:0000256" key="14">
    <source>
        <dbReference type="ARBA" id="ARBA00023212"/>
    </source>
</evidence>
<keyword evidence="7" id="KW-0597">Phosphoprotein</keyword>
<evidence type="ECO:0000256" key="17">
    <source>
        <dbReference type="SAM" id="Coils"/>
    </source>
</evidence>
<dbReference type="FunFam" id="1.10.238.10:FF:000013">
    <property type="entry name" value="Microtubule-actin cross-linking factor 1"/>
    <property type="match status" value="1"/>
</dbReference>
<dbReference type="Pfam" id="PF13499">
    <property type="entry name" value="EF-hand_7"/>
    <property type="match status" value="1"/>
</dbReference>
<dbReference type="InterPro" id="IPR003108">
    <property type="entry name" value="GAR_dom"/>
</dbReference>
<dbReference type="FunFam" id="1.20.58.60:FF:000114">
    <property type="entry name" value="dystonin isoform X1"/>
    <property type="match status" value="1"/>
</dbReference>
<comment type="subcellular location">
    <subcellularLocation>
        <location evidence="1">Cell membrane</location>
    </subcellularLocation>
    <subcellularLocation>
        <location evidence="3">Cell projection</location>
    </subcellularLocation>
    <subcellularLocation>
        <location evidence="2">Cytoplasm</location>
        <location evidence="2">Cytoskeleton</location>
    </subcellularLocation>
</comment>
<name>A0A7L0UTC1_9PASE</name>
<dbReference type="SMART" id="SM00054">
    <property type="entry name" value="EFh"/>
    <property type="match status" value="2"/>
</dbReference>
<evidence type="ECO:0000313" key="23">
    <source>
        <dbReference type="EMBL" id="NXL70237.1"/>
    </source>
</evidence>
<dbReference type="InterPro" id="IPR036872">
    <property type="entry name" value="CH_dom_sf"/>
</dbReference>
<feature type="domain" description="EF-hand" evidence="21">
    <location>
        <begin position="5056"/>
        <end position="5091"/>
    </location>
</feature>
<feature type="coiled-coil region" evidence="17">
    <location>
        <begin position="1380"/>
        <end position="1410"/>
    </location>
</feature>
<keyword evidence="12" id="KW-0472">Membrane</keyword>
<dbReference type="GO" id="GO:0045104">
    <property type="term" value="P:intermediate filament cytoskeleton organization"/>
    <property type="evidence" value="ECO:0007669"/>
    <property type="project" value="InterPro"/>
</dbReference>
<dbReference type="PROSITE" id="PS50021">
    <property type="entry name" value="CH"/>
    <property type="match status" value="2"/>
</dbReference>
<reference evidence="23 24" key="1">
    <citation type="submission" date="2019-09" db="EMBL/GenBank/DDBJ databases">
        <title>Bird 10,000 Genomes (B10K) Project - Family phase.</title>
        <authorList>
            <person name="Zhang G."/>
        </authorList>
    </citation>
    <scope>NUCLEOTIDE SEQUENCE [LARGE SCALE GENOMIC DNA]</scope>
    <source>
        <strain evidence="23">B10K-DU-001-35</strain>
        <tissue evidence="23">Muscle</tissue>
    </source>
</reference>
<evidence type="ECO:0000256" key="10">
    <source>
        <dbReference type="ARBA" id="ARBA00022737"/>
    </source>
</evidence>
<dbReference type="FunFam" id="1.20.58.60:FF:000022">
    <property type="entry name" value="Microtubule-actin cross-linking factor 1"/>
    <property type="match status" value="1"/>
</dbReference>
<keyword evidence="24" id="KW-1185">Reference proteome</keyword>
<proteinExistence type="predicted"/>
<dbReference type="InterPro" id="IPR011992">
    <property type="entry name" value="EF-hand-dom_pair"/>
</dbReference>
<dbReference type="Pfam" id="PF18373">
    <property type="entry name" value="Spectrin_2"/>
    <property type="match status" value="1"/>
</dbReference>
<dbReference type="FunFam" id="1.20.58.60:FF:000014">
    <property type="entry name" value="microtubule-actin cross-linking factor 1"/>
    <property type="match status" value="1"/>
</dbReference>
<dbReference type="FunFam" id="1.20.58.60:FF:000027">
    <property type="entry name" value="Microtubule-actin cross-linking factor 1"/>
    <property type="match status" value="1"/>
</dbReference>
<dbReference type="GO" id="GO:0005874">
    <property type="term" value="C:microtubule"/>
    <property type="evidence" value="ECO:0007669"/>
    <property type="project" value="UniProtKB-KW"/>
</dbReference>
<keyword evidence="5" id="KW-1003">Cell membrane</keyword>
<evidence type="ECO:0000256" key="16">
    <source>
        <dbReference type="PROSITE-ProRule" id="PRU00192"/>
    </source>
</evidence>
<feature type="coiled-coil region" evidence="17">
    <location>
        <begin position="2443"/>
        <end position="2470"/>
    </location>
</feature>
<dbReference type="Proteomes" id="UP000558164">
    <property type="component" value="Unassembled WGS sequence"/>
</dbReference>
<dbReference type="GO" id="GO:0005925">
    <property type="term" value="C:focal adhesion"/>
    <property type="evidence" value="ECO:0007669"/>
    <property type="project" value="TreeGrafter"/>
</dbReference>
<dbReference type="GO" id="GO:0030056">
    <property type="term" value="C:hemidesmosome"/>
    <property type="evidence" value="ECO:0007669"/>
    <property type="project" value="TreeGrafter"/>
</dbReference>
<dbReference type="PROSITE" id="PS51460">
    <property type="entry name" value="GAR"/>
    <property type="match status" value="1"/>
</dbReference>
<dbReference type="SMART" id="SM00150">
    <property type="entry name" value="SPEC"/>
    <property type="match status" value="32"/>
</dbReference>
<feature type="region of interest" description="Disordered" evidence="18">
    <location>
        <begin position="5254"/>
        <end position="5311"/>
    </location>
</feature>
<evidence type="ECO:0000256" key="3">
    <source>
        <dbReference type="ARBA" id="ARBA00004316"/>
    </source>
</evidence>